<dbReference type="EMBL" id="BMIO01000002">
    <property type="protein sequence ID" value="GGD35764.1"/>
    <property type="molecule type" value="Genomic_DNA"/>
</dbReference>
<keyword evidence="4" id="KW-1185">Reference proteome</keyword>
<evidence type="ECO:0000259" key="2">
    <source>
        <dbReference type="Pfam" id="PF07486"/>
    </source>
</evidence>
<name>A0A916Y8X8_9SPHN</name>
<feature type="signal peptide" evidence="1">
    <location>
        <begin position="1"/>
        <end position="31"/>
    </location>
</feature>
<evidence type="ECO:0000313" key="4">
    <source>
        <dbReference type="Proteomes" id="UP000598997"/>
    </source>
</evidence>
<proteinExistence type="predicted"/>
<accession>A0A916Y8X8</accession>
<feature type="chain" id="PRO_5037966172" description="Cell wall hydrolase SleB domain-containing protein" evidence="1">
    <location>
        <begin position="32"/>
        <end position="228"/>
    </location>
</feature>
<dbReference type="Gene3D" id="1.10.10.2520">
    <property type="entry name" value="Cell wall hydrolase SleB, domain 1"/>
    <property type="match status" value="1"/>
</dbReference>
<evidence type="ECO:0000313" key="3">
    <source>
        <dbReference type="EMBL" id="GGD35764.1"/>
    </source>
</evidence>
<evidence type="ECO:0000256" key="1">
    <source>
        <dbReference type="SAM" id="SignalP"/>
    </source>
</evidence>
<dbReference type="AlphaFoldDB" id="A0A916Y8X8"/>
<sequence>MSRKVKGASFLSLVATLGVILLGTDGSSAFADSDVAVPVEVSVQEDARVESAVDTQVEDAAESGEAAPAFISQPVVQPLPATPDAAPTSASSLRELVAASPVPDTLDEQMRCLAGAIYFESKGEPLAGQLAVGRVIIARGQSSRFPSSYCGVVYQRSQFSFVRGGRMPAINTGSRAWQRAKKLAVIARDNAWESPAEGALFFHANYVSPRWKNKLTRLAQIDNHIFYR</sequence>
<gene>
    <name evidence="3" type="ORF">GCM10010989_07400</name>
</gene>
<dbReference type="Pfam" id="PF07486">
    <property type="entry name" value="Hydrolase_2"/>
    <property type="match status" value="1"/>
</dbReference>
<dbReference type="GO" id="GO:0016787">
    <property type="term" value="F:hydrolase activity"/>
    <property type="evidence" value="ECO:0007669"/>
    <property type="project" value="InterPro"/>
</dbReference>
<dbReference type="InterPro" id="IPR011105">
    <property type="entry name" value="Cell_wall_hydrolase_SleB"/>
</dbReference>
<keyword evidence="1" id="KW-0732">Signal</keyword>
<protein>
    <recommendedName>
        <fullName evidence="2">Cell wall hydrolase SleB domain-containing protein</fullName>
    </recommendedName>
</protein>
<dbReference type="Proteomes" id="UP000598997">
    <property type="component" value="Unassembled WGS sequence"/>
</dbReference>
<dbReference type="RefSeq" id="WP_066764557.1">
    <property type="nucleotide sequence ID" value="NZ_BMIO01000002.1"/>
</dbReference>
<organism evidence="3 4">
    <name type="scientific">Croceicoccus pelagius</name>
    <dbReference type="NCBI Taxonomy" id="1703341"/>
    <lineage>
        <taxon>Bacteria</taxon>
        <taxon>Pseudomonadati</taxon>
        <taxon>Pseudomonadota</taxon>
        <taxon>Alphaproteobacteria</taxon>
        <taxon>Sphingomonadales</taxon>
        <taxon>Erythrobacteraceae</taxon>
        <taxon>Croceicoccus</taxon>
    </lineage>
</organism>
<reference evidence="3 4" key="1">
    <citation type="journal article" date="2014" name="Int. J. Syst. Evol. Microbiol.">
        <title>Complete genome sequence of Corynebacterium casei LMG S-19264T (=DSM 44701T), isolated from a smear-ripened cheese.</title>
        <authorList>
            <consortium name="US DOE Joint Genome Institute (JGI-PGF)"/>
            <person name="Walter F."/>
            <person name="Albersmeier A."/>
            <person name="Kalinowski J."/>
            <person name="Ruckert C."/>
        </authorList>
    </citation>
    <scope>NUCLEOTIDE SEQUENCE [LARGE SCALE GENOMIC DNA]</scope>
    <source>
        <strain evidence="3 4">CGMCC 1.15358</strain>
    </source>
</reference>
<feature type="domain" description="Cell wall hydrolase SleB" evidence="2">
    <location>
        <begin position="123"/>
        <end position="227"/>
    </location>
</feature>
<comment type="caution">
    <text evidence="3">The sequence shown here is derived from an EMBL/GenBank/DDBJ whole genome shotgun (WGS) entry which is preliminary data.</text>
</comment>
<dbReference type="OrthoDB" id="9785345at2"/>
<dbReference type="InterPro" id="IPR042047">
    <property type="entry name" value="SleB_dom1"/>
</dbReference>